<comment type="cofactor">
    <cofactor evidence="1">
        <name>FAD</name>
        <dbReference type="ChEBI" id="CHEBI:57692"/>
    </cofactor>
</comment>
<evidence type="ECO:0000256" key="4">
    <source>
        <dbReference type="ARBA" id="ARBA00022723"/>
    </source>
</evidence>
<dbReference type="PROSITE" id="PS51296">
    <property type="entry name" value="RIESKE"/>
    <property type="match status" value="1"/>
</dbReference>
<keyword evidence="11" id="KW-1185">Reference proteome</keyword>
<dbReference type="Gene3D" id="3.50.50.60">
    <property type="entry name" value="FAD/NAD(P)-binding domain"/>
    <property type="match status" value="2"/>
</dbReference>
<feature type="domain" description="Rieske" evidence="9">
    <location>
        <begin position="4"/>
        <end position="99"/>
    </location>
</feature>
<dbReference type="InterPro" id="IPR017941">
    <property type="entry name" value="Rieske_2Fe-2S"/>
</dbReference>
<dbReference type="SUPFAM" id="SSF50022">
    <property type="entry name" value="ISP domain"/>
    <property type="match status" value="1"/>
</dbReference>
<evidence type="ECO:0000256" key="8">
    <source>
        <dbReference type="ARBA" id="ARBA00023014"/>
    </source>
</evidence>
<dbReference type="Pfam" id="PF00355">
    <property type="entry name" value="Rieske"/>
    <property type="match status" value="1"/>
</dbReference>
<dbReference type="PRINTS" id="PR00368">
    <property type="entry name" value="FADPNR"/>
</dbReference>
<organism evidence="10 11">
    <name type="scientific">Pantoea osteomyelitidis</name>
    <dbReference type="NCBI Taxonomy" id="3230026"/>
    <lineage>
        <taxon>Bacteria</taxon>
        <taxon>Pseudomonadati</taxon>
        <taxon>Pseudomonadota</taxon>
        <taxon>Gammaproteobacteria</taxon>
        <taxon>Enterobacterales</taxon>
        <taxon>Erwiniaceae</taxon>
        <taxon>Pantoea</taxon>
    </lineage>
</organism>
<evidence type="ECO:0000256" key="6">
    <source>
        <dbReference type="ARBA" id="ARBA00023002"/>
    </source>
</evidence>
<dbReference type="RefSeq" id="WP_397212739.1">
    <property type="nucleotide sequence ID" value="NZ_JBGFSN010000004.1"/>
</dbReference>
<name>A0ABW7PTI4_9GAMM</name>
<evidence type="ECO:0000256" key="7">
    <source>
        <dbReference type="ARBA" id="ARBA00023004"/>
    </source>
</evidence>
<accession>A0ABW7PTI4</accession>
<comment type="caution">
    <text evidence="10">The sequence shown here is derived from an EMBL/GenBank/DDBJ whole genome shotgun (WGS) entry which is preliminary data.</text>
</comment>
<dbReference type="Gene3D" id="3.30.390.30">
    <property type="match status" value="1"/>
</dbReference>
<evidence type="ECO:0000256" key="5">
    <source>
        <dbReference type="ARBA" id="ARBA00022827"/>
    </source>
</evidence>
<reference evidence="10 11" key="1">
    <citation type="submission" date="2024-08" db="EMBL/GenBank/DDBJ databases">
        <title>Pantoea ronii - a newly identified human opportunistic pathogen.</title>
        <authorList>
            <person name="Keidar-Friedman D."/>
            <person name="Sorek N."/>
            <person name="Leshin-Carmel D."/>
            <person name="Tsur A."/>
            <person name="Amsalem M."/>
            <person name="Tolkach D."/>
            <person name="Brosh-Nissimov T."/>
        </authorList>
    </citation>
    <scope>NUCLEOTIDE SEQUENCE [LARGE SCALE GENOMIC DNA]</scope>
    <source>
        <strain evidence="10 11">AA23256</strain>
    </source>
</reference>
<keyword evidence="6" id="KW-0560">Oxidoreductase</keyword>
<dbReference type="PRINTS" id="PR00411">
    <property type="entry name" value="PNDRDTASEI"/>
</dbReference>
<sequence length="509" mass="56226">MNYQSVIALNELPQRQPIKVKVGDSDILLIREADEVHAYQAKCPHAGAPLEKGAICDDKLICPWHKAVFRISDGQMCEPLALADLKQYPVRVENGMVLVNPKAMSPAAAIGSGAEAPVYVVLGSGAAGSAAVWTLRHDGFKGKVILVEREPDAPYDRTALTKFVPSGKMDISDVPHMLKEDVLNHVERRQGNVERLDTRQQLLHFAQGSPLYYDKLLLASGGVPQRIDIKGKNLAGVHVLRSIKQADALLQEVDEKQRLVIVGNNFIGMEMASALRNRDIDVTVVARHALPFAKSFGEEIGRYFRDLHTSNGVKFVDGEPAALEGEGKVNALRLKNGATLPAEVVLLATGIKPATDFIHDIPLLEDGSLQTDSTLRVAENVWAAGDIASYPTPRGAQRIEHYRVAHQQGRIAAKNMLDDKTLYDRVPFFWTTHFGTRYDYLGHASEWDEYRLIGSLQEKRFIALYGQHGRLAAAFSCGMYTLMAKLVMLMQQPMTVSQGVALAEEYQQQ</sequence>
<dbReference type="PANTHER" id="PTHR43557:SF2">
    <property type="entry name" value="RIESKE DOMAIN-CONTAINING PROTEIN-RELATED"/>
    <property type="match status" value="1"/>
</dbReference>
<keyword evidence="8" id="KW-0411">Iron-sulfur</keyword>
<proteinExistence type="predicted"/>
<keyword evidence="4" id="KW-0479">Metal-binding</keyword>
<protein>
    <submittedName>
        <fullName evidence="10">FAD-dependent oxidoreductase</fullName>
    </submittedName>
</protein>
<dbReference type="InterPro" id="IPR023753">
    <property type="entry name" value="FAD/NAD-binding_dom"/>
</dbReference>
<dbReference type="InterPro" id="IPR016156">
    <property type="entry name" value="FAD/NAD-linked_Rdtase_dimer_sf"/>
</dbReference>
<gene>
    <name evidence="10" type="ORF">ABU178_05420</name>
</gene>
<dbReference type="Gene3D" id="2.102.10.10">
    <property type="entry name" value="Rieske [2Fe-2S] iron-sulphur domain"/>
    <property type="match status" value="1"/>
</dbReference>
<dbReference type="InterPro" id="IPR036188">
    <property type="entry name" value="FAD/NAD-bd_sf"/>
</dbReference>
<evidence type="ECO:0000256" key="2">
    <source>
        <dbReference type="ARBA" id="ARBA00022630"/>
    </source>
</evidence>
<dbReference type="InterPro" id="IPR036922">
    <property type="entry name" value="Rieske_2Fe-2S_sf"/>
</dbReference>
<dbReference type="PANTHER" id="PTHR43557">
    <property type="entry name" value="APOPTOSIS-INDUCING FACTOR 1"/>
    <property type="match status" value="1"/>
</dbReference>
<evidence type="ECO:0000259" key="9">
    <source>
        <dbReference type="PROSITE" id="PS51296"/>
    </source>
</evidence>
<dbReference type="SUPFAM" id="SSF55424">
    <property type="entry name" value="FAD/NAD-linked reductases, dimerisation (C-terminal) domain"/>
    <property type="match status" value="1"/>
</dbReference>
<evidence type="ECO:0000256" key="3">
    <source>
        <dbReference type="ARBA" id="ARBA00022714"/>
    </source>
</evidence>
<keyword evidence="7" id="KW-0408">Iron</keyword>
<dbReference type="EMBL" id="JBGFSN010000004">
    <property type="protein sequence ID" value="MFH8133618.1"/>
    <property type="molecule type" value="Genomic_DNA"/>
</dbReference>
<dbReference type="InterPro" id="IPR050446">
    <property type="entry name" value="FAD-oxidoreductase/Apoptosis"/>
</dbReference>
<dbReference type="Pfam" id="PF07992">
    <property type="entry name" value="Pyr_redox_2"/>
    <property type="match status" value="1"/>
</dbReference>
<keyword evidence="3" id="KW-0001">2Fe-2S</keyword>
<evidence type="ECO:0000256" key="1">
    <source>
        <dbReference type="ARBA" id="ARBA00001974"/>
    </source>
</evidence>
<dbReference type="Proteomes" id="UP001611251">
    <property type="component" value="Unassembled WGS sequence"/>
</dbReference>
<dbReference type="SUPFAM" id="SSF51905">
    <property type="entry name" value="FAD/NAD(P)-binding domain"/>
    <property type="match status" value="2"/>
</dbReference>
<evidence type="ECO:0000313" key="11">
    <source>
        <dbReference type="Proteomes" id="UP001611251"/>
    </source>
</evidence>
<keyword evidence="5" id="KW-0274">FAD</keyword>
<evidence type="ECO:0000313" key="10">
    <source>
        <dbReference type="EMBL" id="MFH8133618.1"/>
    </source>
</evidence>
<keyword evidence="2" id="KW-0285">Flavoprotein</keyword>